<protein>
    <submittedName>
        <fullName evidence="2">Uncharacterized protein</fullName>
    </submittedName>
</protein>
<dbReference type="EMBL" id="MN079170">
    <property type="protein sequence ID" value="QEA06783.1"/>
    <property type="molecule type" value="Genomic_DNA"/>
</dbReference>
<evidence type="ECO:0000313" key="2">
    <source>
        <dbReference type="EMBL" id="QEA06783.1"/>
    </source>
</evidence>
<name>A0A5B8RFJ9_9ZZZZ</name>
<gene>
    <name evidence="2" type="ORF">KBTEX_03124</name>
</gene>
<organism evidence="2">
    <name type="scientific">uncultured organism</name>
    <dbReference type="NCBI Taxonomy" id="155900"/>
    <lineage>
        <taxon>unclassified sequences</taxon>
        <taxon>environmental samples</taxon>
    </lineage>
</organism>
<sequence>MHGRRPCATLPGPARNIARLRRTTYPNCHSLPWSRINNEVGPPALLAEWVRLAPPAGRSRTAAGRVRRRRDRSGMSHACGARPTRTAILSSGPGSMYEVGHPARLAERSGSYLQQVGRARPPAVCDAAGTGPECRTPAAHDLPKLPSSTREQDQHTGLFTRASWRSGSGSHLQQVGRARPQAVCDAAGTGPECRTPAAHDLPEPPSSPRDQDQYTRLFTRPSWRRGSGSHLQQVGRARPQAVCDAAGTGPECRTPAAHDLPNCHPLPWSRINTRGCSPGPPGGEAPTGTSSR</sequence>
<feature type="region of interest" description="Disordered" evidence="1">
    <location>
        <begin position="244"/>
        <end position="292"/>
    </location>
</feature>
<reference evidence="2" key="1">
    <citation type="submission" date="2019-06" db="EMBL/GenBank/DDBJ databases">
        <authorList>
            <person name="Murdoch R.W."/>
            <person name="Fathepure B."/>
        </authorList>
    </citation>
    <scope>NUCLEOTIDE SEQUENCE</scope>
</reference>
<evidence type="ECO:0000256" key="1">
    <source>
        <dbReference type="SAM" id="MobiDB-lite"/>
    </source>
</evidence>
<feature type="region of interest" description="Disordered" evidence="1">
    <location>
        <begin position="122"/>
        <end position="214"/>
    </location>
</feature>
<dbReference type="AlphaFoldDB" id="A0A5B8RFJ9"/>
<feature type="region of interest" description="Disordered" evidence="1">
    <location>
        <begin position="60"/>
        <end position="79"/>
    </location>
</feature>
<feature type="compositionally biased region" description="Polar residues" evidence="1">
    <location>
        <begin position="163"/>
        <end position="173"/>
    </location>
</feature>
<accession>A0A5B8RFJ9</accession>
<proteinExistence type="predicted"/>